<evidence type="ECO:0000256" key="5">
    <source>
        <dbReference type="HAMAP-Rule" id="MF_03040"/>
    </source>
</evidence>
<dbReference type="HAMAP" id="MF_03040">
    <property type="entry name" value="USB1"/>
    <property type="match status" value="1"/>
</dbReference>
<dbReference type="PANTHER" id="PTHR13522:SF3">
    <property type="entry name" value="U6 SNRNA PHOSPHODIESTERASE 1"/>
    <property type="match status" value="1"/>
</dbReference>
<evidence type="ECO:0000313" key="8">
    <source>
        <dbReference type="Proteomes" id="UP000326757"/>
    </source>
</evidence>
<evidence type="ECO:0000256" key="1">
    <source>
        <dbReference type="ARBA" id="ARBA00022722"/>
    </source>
</evidence>
<feature type="region of interest" description="Disordered" evidence="6">
    <location>
        <begin position="225"/>
        <end position="249"/>
    </location>
</feature>
<dbReference type="GO" id="GO:0034477">
    <property type="term" value="P:U6 snRNA 3'-end processing"/>
    <property type="evidence" value="ECO:0007669"/>
    <property type="project" value="UniProtKB-UniRule"/>
</dbReference>
<dbReference type="AlphaFoldDB" id="A0A5N6KL91"/>
<sequence length="344" mass="38587">MALVDYTSSDDEEVIDNPNQDNEKCEKNSITGTSSSSHLKRKRDLPSSSELPPLPSKFHDLYASTVRNSTRDDPSLHGGRKRVTPHIEGNWPTHIYIEWYPSTIESGLLSTLISKVVSLKRFDIQTFLTSDLGAPLPLHVSLSRTIGFSKDVKDTFLTSFDKAIKISGIRPFETGFSGLAWVPNYEKTRWFLVLRLNRPENDALNKLLHVSNKIVEEFGQPPLYAKSRSSENATKSPQPVTGTKKFRSKAQQEKQSFSDMVDLSDSFHISIAWTLLSPDQELIDITERLMSNELTKVKQIQIHTVEVKAKIGNVVTNVPLPILQSSVSVICGEASKHVESINFH</sequence>
<dbReference type="GO" id="GO:1990838">
    <property type="term" value="F:poly(U)-specific exoribonuclease activity, producing 3' uridine cyclic phosphate ends"/>
    <property type="evidence" value="ECO:0007669"/>
    <property type="project" value="UniProtKB-UniRule"/>
</dbReference>
<dbReference type="OrthoDB" id="49151at2759"/>
<organism evidence="7 8">
    <name type="scientific">Monilinia laxa</name>
    <name type="common">Brown rot fungus</name>
    <name type="synonym">Sclerotinia laxa</name>
    <dbReference type="NCBI Taxonomy" id="61186"/>
    <lineage>
        <taxon>Eukaryota</taxon>
        <taxon>Fungi</taxon>
        <taxon>Dikarya</taxon>
        <taxon>Ascomycota</taxon>
        <taxon>Pezizomycotina</taxon>
        <taxon>Leotiomycetes</taxon>
        <taxon>Helotiales</taxon>
        <taxon>Sclerotiniaceae</taxon>
        <taxon>Monilinia</taxon>
    </lineage>
</organism>
<evidence type="ECO:0000256" key="6">
    <source>
        <dbReference type="SAM" id="MobiDB-lite"/>
    </source>
</evidence>
<comment type="caution">
    <text evidence="7">The sequence shown here is derived from an EMBL/GenBank/DDBJ whole genome shotgun (WGS) entry which is preliminary data.</text>
</comment>
<evidence type="ECO:0000256" key="3">
    <source>
        <dbReference type="ARBA" id="ARBA00023239"/>
    </source>
</evidence>
<keyword evidence="3" id="KW-0456">Lyase</keyword>
<keyword evidence="1 5" id="KW-0540">Nuclease</keyword>
<dbReference type="Proteomes" id="UP000326757">
    <property type="component" value="Unassembled WGS sequence"/>
</dbReference>
<evidence type="ECO:0000256" key="2">
    <source>
        <dbReference type="ARBA" id="ARBA00022801"/>
    </source>
</evidence>
<dbReference type="Pfam" id="PF09749">
    <property type="entry name" value="HVSL"/>
    <property type="match status" value="1"/>
</dbReference>
<feature type="active site" description="Proton donor/acceptor" evidence="5">
    <location>
        <position position="268"/>
    </location>
</feature>
<reference evidence="7 8" key="1">
    <citation type="submission" date="2019-06" db="EMBL/GenBank/DDBJ databases">
        <title>Genome Sequence of the Brown Rot Fungal Pathogen Monilinia laxa.</title>
        <authorList>
            <person name="De Miccolis Angelini R.M."/>
            <person name="Landi L."/>
            <person name="Abate D."/>
            <person name="Pollastro S."/>
            <person name="Romanazzi G."/>
            <person name="Faretra F."/>
        </authorList>
    </citation>
    <scope>NUCLEOTIDE SEQUENCE [LARGE SCALE GENOMIC DNA]</scope>
    <source>
        <strain evidence="7 8">Mlax316</strain>
    </source>
</reference>
<name>A0A5N6KL91_MONLA</name>
<comment type="similarity">
    <text evidence="5">Belongs to the 2H phosphoesterase superfamily. USB1 family.</text>
</comment>
<protein>
    <recommendedName>
        <fullName evidence="5">U6 snRNA phosphodiesterase</fullName>
        <ecNumber evidence="5">3.1.4.-</ecNumber>
    </recommendedName>
</protein>
<evidence type="ECO:0000313" key="7">
    <source>
        <dbReference type="EMBL" id="KAB8304462.1"/>
    </source>
</evidence>
<dbReference type="InterPro" id="IPR027521">
    <property type="entry name" value="Usb1"/>
</dbReference>
<gene>
    <name evidence="5" type="primary">USB1</name>
    <name evidence="7" type="ORF">EYC80_003856</name>
</gene>
<comment type="subcellular location">
    <subcellularLocation>
        <location evidence="5">Nucleus</location>
    </subcellularLocation>
</comment>
<feature type="region of interest" description="Disordered" evidence="6">
    <location>
        <begin position="1"/>
        <end position="57"/>
    </location>
</feature>
<accession>A0A5N6KL91</accession>
<evidence type="ECO:0000256" key="4">
    <source>
        <dbReference type="ARBA" id="ARBA00023242"/>
    </source>
</evidence>
<dbReference type="EMBL" id="VIGI01000001">
    <property type="protein sequence ID" value="KAB8304462.1"/>
    <property type="molecule type" value="Genomic_DNA"/>
</dbReference>
<dbReference type="GO" id="GO:0005634">
    <property type="term" value="C:nucleus"/>
    <property type="evidence" value="ECO:0007669"/>
    <property type="project" value="UniProtKB-SubCell"/>
</dbReference>
<feature type="compositionally biased region" description="Polar residues" evidence="6">
    <location>
        <begin position="230"/>
        <end position="241"/>
    </location>
</feature>
<dbReference type="Gene3D" id="3.90.1140.10">
    <property type="entry name" value="Cyclic phosphodiesterase"/>
    <property type="match status" value="1"/>
</dbReference>
<feature type="active site" description="Proton donor/acceptor" evidence="5">
    <location>
        <position position="139"/>
    </location>
</feature>
<proteinExistence type="inferred from homology"/>
<dbReference type="GO" id="GO:0016829">
    <property type="term" value="F:lyase activity"/>
    <property type="evidence" value="ECO:0007669"/>
    <property type="project" value="UniProtKB-KW"/>
</dbReference>
<dbReference type="PANTHER" id="PTHR13522">
    <property type="entry name" value="U6 SNRNA PHOSPHODIESTERASE 1"/>
    <property type="match status" value="1"/>
</dbReference>
<dbReference type="EC" id="3.1.4.-" evidence="5"/>
<keyword evidence="4 5" id="KW-0539">Nucleus</keyword>
<comment type="function">
    <text evidence="5">Phosphodiesterase responsible for the U6 snRNA 3' end processing. Acts as an exoribonuclease (RNase) responsible for trimming the poly(U) tract of the last nucleotides in the pre-U6 snRNA molecule, leading to the formation of mature U6 snRNA.</text>
</comment>
<feature type="compositionally biased region" description="Polar residues" evidence="6">
    <location>
        <begin position="28"/>
        <end position="37"/>
    </location>
</feature>
<keyword evidence="8" id="KW-1185">Reference proteome</keyword>
<keyword evidence="2 5" id="KW-0378">Hydrolase</keyword>